<protein>
    <submittedName>
        <fullName evidence="3">Ras-specific guanine nucleotide-releasing factor 2</fullName>
    </submittedName>
</protein>
<feature type="region of interest" description="Disordered" evidence="2">
    <location>
        <begin position="173"/>
        <end position="210"/>
    </location>
</feature>
<sequence>MFMLLKNSAKKLCKNATEYIITLIFIPFSFSKILLQKEELEQKHLHLVQIVESEKTAKWQYTQQCEELTIEIKKLRAELNALKREWRLTPSKSEEEESEEIRKIKKVQSFFRGWLCRRRWKQIVAEYISSPHAENMRKRNSLVFRMVESEEEYVEQLQLMVSCFLRPFKMAASSQKPPCTHDERDSDVSTSDIYQRTDSEDGELADLSFR</sequence>
<dbReference type="EMBL" id="BMAO01030594">
    <property type="protein sequence ID" value="GFQ69035.1"/>
    <property type="molecule type" value="Genomic_DNA"/>
</dbReference>
<reference evidence="3" key="1">
    <citation type="submission" date="2020-07" db="EMBL/GenBank/DDBJ databases">
        <title>Multicomponent nature underlies the extraordinary mechanical properties of spider dragline silk.</title>
        <authorList>
            <person name="Kono N."/>
            <person name="Nakamura H."/>
            <person name="Mori M."/>
            <person name="Yoshida Y."/>
            <person name="Ohtoshi R."/>
            <person name="Malay A.D."/>
            <person name="Moran D.A.P."/>
            <person name="Tomita M."/>
            <person name="Numata K."/>
            <person name="Arakawa K."/>
        </authorList>
    </citation>
    <scope>NUCLEOTIDE SEQUENCE</scope>
</reference>
<dbReference type="AlphaFoldDB" id="A0A8X6K920"/>
<evidence type="ECO:0000313" key="3">
    <source>
        <dbReference type="EMBL" id="GFQ69035.1"/>
    </source>
</evidence>
<dbReference type="OrthoDB" id="6433709at2759"/>
<name>A0A8X6K920_TRICU</name>
<keyword evidence="4" id="KW-1185">Reference proteome</keyword>
<evidence type="ECO:0000313" key="4">
    <source>
        <dbReference type="Proteomes" id="UP000887116"/>
    </source>
</evidence>
<dbReference type="InterPro" id="IPR035899">
    <property type="entry name" value="DBL_dom_sf"/>
</dbReference>
<dbReference type="SMART" id="SM00015">
    <property type="entry name" value="IQ"/>
    <property type="match status" value="1"/>
</dbReference>
<organism evidence="3 4">
    <name type="scientific">Trichonephila clavata</name>
    <name type="common">Joro spider</name>
    <name type="synonym">Nephila clavata</name>
    <dbReference type="NCBI Taxonomy" id="2740835"/>
    <lineage>
        <taxon>Eukaryota</taxon>
        <taxon>Metazoa</taxon>
        <taxon>Ecdysozoa</taxon>
        <taxon>Arthropoda</taxon>
        <taxon>Chelicerata</taxon>
        <taxon>Arachnida</taxon>
        <taxon>Araneae</taxon>
        <taxon>Araneomorphae</taxon>
        <taxon>Entelegynae</taxon>
        <taxon>Araneoidea</taxon>
        <taxon>Nephilidae</taxon>
        <taxon>Trichonephila</taxon>
    </lineage>
</organism>
<feature type="coiled-coil region" evidence="1">
    <location>
        <begin position="58"/>
        <end position="85"/>
    </location>
</feature>
<dbReference type="PROSITE" id="PS50096">
    <property type="entry name" value="IQ"/>
    <property type="match status" value="1"/>
</dbReference>
<accession>A0A8X6K920</accession>
<proteinExistence type="predicted"/>
<evidence type="ECO:0000256" key="1">
    <source>
        <dbReference type="SAM" id="Coils"/>
    </source>
</evidence>
<dbReference type="Gene3D" id="1.20.900.10">
    <property type="entry name" value="Dbl homology (DH) domain"/>
    <property type="match status" value="1"/>
</dbReference>
<dbReference type="Proteomes" id="UP000887116">
    <property type="component" value="Unassembled WGS sequence"/>
</dbReference>
<dbReference type="InterPro" id="IPR000048">
    <property type="entry name" value="IQ_motif_EF-hand-BS"/>
</dbReference>
<comment type="caution">
    <text evidence="3">The sequence shown here is derived from an EMBL/GenBank/DDBJ whole genome shotgun (WGS) entry which is preliminary data.</text>
</comment>
<gene>
    <name evidence="3" type="primary">rasgrf2</name>
    <name evidence="3" type="ORF">TNCT_69501</name>
</gene>
<evidence type="ECO:0000256" key="2">
    <source>
        <dbReference type="SAM" id="MobiDB-lite"/>
    </source>
</evidence>
<dbReference type="SUPFAM" id="SSF48065">
    <property type="entry name" value="DBL homology domain (DH-domain)"/>
    <property type="match status" value="1"/>
</dbReference>
<keyword evidence="1" id="KW-0175">Coiled coil</keyword>